<dbReference type="EMBL" id="AZHD01000007">
    <property type="protein sequence ID" value="OAA61646.1"/>
    <property type="molecule type" value="Genomic_DNA"/>
</dbReference>
<feature type="coiled-coil region" evidence="2">
    <location>
        <begin position="819"/>
        <end position="846"/>
    </location>
</feature>
<keyword evidence="5" id="KW-0808">Transferase</keyword>
<organism evidence="5 6">
    <name type="scientific">Niveomyces insectorum RCEF 264</name>
    <dbReference type="NCBI Taxonomy" id="1081102"/>
    <lineage>
        <taxon>Eukaryota</taxon>
        <taxon>Fungi</taxon>
        <taxon>Dikarya</taxon>
        <taxon>Ascomycota</taxon>
        <taxon>Pezizomycotina</taxon>
        <taxon>Sordariomycetes</taxon>
        <taxon>Hypocreomycetidae</taxon>
        <taxon>Hypocreales</taxon>
        <taxon>Cordycipitaceae</taxon>
        <taxon>Niveomyces</taxon>
    </lineage>
</organism>
<comment type="similarity">
    <text evidence="1">Belongs to the choline/ethanolamine kinase family.</text>
</comment>
<keyword evidence="5" id="KW-0418">Kinase</keyword>
<dbReference type="Gene3D" id="3.90.1200.10">
    <property type="match status" value="1"/>
</dbReference>
<dbReference type="GO" id="GO:0006646">
    <property type="term" value="P:phosphatidylethanolamine biosynthetic process"/>
    <property type="evidence" value="ECO:0007669"/>
    <property type="project" value="TreeGrafter"/>
</dbReference>
<evidence type="ECO:0000313" key="6">
    <source>
        <dbReference type="Proteomes" id="UP000076874"/>
    </source>
</evidence>
<evidence type="ECO:0000259" key="4">
    <source>
        <dbReference type="Pfam" id="PF04428"/>
    </source>
</evidence>
<dbReference type="PANTHER" id="PTHR22603">
    <property type="entry name" value="CHOLINE/ETHANOALAMINE KINASE"/>
    <property type="match status" value="1"/>
</dbReference>
<dbReference type="OrthoDB" id="10267235at2759"/>
<dbReference type="Pfam" id="PF04428">
    <property type="entry name" value="Choline_kin_N"/>
    <property type="match status" value="1"/>
</dbReference>
<feature type="region of interest" description="Disordered" evidence="3">
    <location>
        <begin position="867"/>
        <end position="893"/>
    </location>
</feature>
<dbReference type="SUPFAM" id="SSF56112">
    <property type="entry name" value="Protein kinase-like (PK-like)"/>
    <property type="match status" value="1"/>
</dbReference>
<feature type="region of interest" description="Disordered" evidence="3">
    <location>
        <begin position="1"/>
        <end position="134"/>
    </location>
</feature>
<proteinExistence type="inferred from homology"/>
<sequence length="941" mass="101439">MSNQVPTNSPRSLPLRSALRDDSEKTPPLSGLPKAVHIAEPDVTDVQSPPPPPLVEDLLPRKQFTAGVAKRLSGRPAVQPLPSSSRTSVASFEGLSASLSGSSPAQMPADSDGTAAAAAAAVVRPAQQSPSLRPHITPLQHAHRHRNLDQISGRLLAQIADWIEHEKSKKDARKTRRVRLHTTKKTKSPPAADGGTPADAKTTAAYKRTTTGRADDRSDEDDAVNGAGDTTATSPKRDNARPTRQRAPSTGSSSSEVSLDRLQRILDDNVAALGIDSLANYVKGLRMGSSSGGGGTASNSCRRHLRSLRQQPPIRTASSDTDYVDSGDVLVPSCDVTLDNTKTLKYATTPAAAAAGSDAVSVSSRREDKERQAWMRFKNEIIRLAHTLRLKGWRRVPLDAGETISVERLSGALTNAVYVVSPPAELLGSGGGGVTPSPLTTPADSSSSSVNLAFAGGTSKRHPRKLLLRIYGPQVEHLIDRENELSVLRRLARKKIGPRLLGTFANGRFEQFFTATTLTAANLREPETSKQIAKRMRELHDGIELLEAERDDGPSVWRNWDRWLDAVEHTILYLDEEVRRTEEAAAAVAVGAAAAGATTATATTTAESTAGASTLGAWKTRGFVCGVAWPVFKALVEKHRALVNHYYGGPGRIRDQLVFAHNDTQYGNILRIRPDEKSPLLQPANEHKQLVVIDFEYAGANPPGVEFANHFTEWMYNYHDHAVPHHCHATRYPAPEQQRRFLRAYVDHRPEGSGRGPTTTTTLALSSSSSTLAGTQPPSPAQAPTQPQAQPPSSVHAASAASSIVDFMLDARSPPGGWVEEERRREESVERQVEALQAEARLWRAANSAQWVAWGIVQAKVPGMPPLPGAGDDGGDANGETTGADDSDGEAVNGSHEEEFDYLGYAQERALFFLGDCVQAGLVSPDELPADVRRRVKLVDF</sequence>
<dbReference type="GO" id="GO:0005737">
    <property type="term" value="C:cytoplasm"/>
    <property type="evidence" value="ECO:0007669"/>
    <property type="project" value="TreeGrafter"/>
</dbReference>
<feature type="compositionally biased region" description="Low complexity" evidence="3">
    <location>
        <begin position="189"/>
        <end position="212"/>
    </location>
</feature>
<accession>A0A167UJV2</accession>
<evidence type="ECO:0000256" key="1">
    <source>
        <dbReference type="ARBA" id="ARBA00038211"/>
    </source>
</evidence>
<dbReference type="InterPro" id="IPR007521">
    <property type="entry name" value="Choline_kin_N"/>
</dbReference>
<reference evidence="5 6" key="1">
    <citation type="journal article" date="2016" name="Genome Biol. Evol.">
        <title>Divergent and convergent evolution of fungal pathogenicity.</title>
        <authorList>
            <person name="Shang Y."/>
            <person name="Xiao G."/>
            <person name="Zheng P."/>
            <person name="Cen K."/>
            <person name="Zhan S."/>
            <person name="Wang C."/>
        </authorList>
    </citation>
    <scope>NUCLEOTIDE SEQUENCE [LARGE SCALE GENOMIC DNA]</scope>
    <source>
        <strain evidence="5 6">RCEF 264</strain>
    </source>
</reference>
<feature type="region of interest" description="Disordered" evidence="3">
    <location>
        <begin position="748"/>
        <end position="799"/>
    </location>
</feature>
<feature type="compositionally biased region" description="Polar residues" evidence="3">
    <location>
        <begin position="246"/>
        <end position="257"/>
    </location>
</feature>
<dbReference type="STRING" id="1081102.A0A167UJV2"/>
<dbReference type="Pfam" id="PF01633">
    <property type="entry name" value="Choline_kinase"/>
    <property type="match status" value="1"/>
</dbReference>
<feature type="domain" description="Choline kinase N-terminal" evidence="4">
    <location>
        <begin position="327"/>
        <end position="401"/>
    </location>
</feature>
<comment type="caution">
    <text evidence="5">The sequence shown here is derived from an EMBL/GenBank/DDBJ whole genome shotgun (WGS) entry which is preliminary data.</text>
</comment>
<dbReference type="AlphaFoldDB" id="A0A167UJV2"/>
<dbReference type="InterPro" id="IPR011009">
    <property type="entry name" value="Kinase-like_dom_sf"/>
</dbReference>
<keyword evidence="2" id="KW-0175">Coiled coil</keyword>
<dbReference type="GO" id="GO:0004305">
    <property type="term" value="F:ethanolamine kinase activity"/>
    <property type="evidence" value="ECO:0007669"/>
    <property type="project" value="TreeGrafter"/>
</dbReference>
<protein>
    <submittedName>
        <fullName evidence="5">Choline/ethanolamine kinase</fullName>
    </submittedName>
</protein>
<name>A0A167UJV2_9HYPO</name>
<evidence type="ECO:0000256" key="2">
    <source>
        <dbReference type="SAM" id="Coils"/>
    </source>
</evidence>
<dbReference type="PANTHER" id="PTHR22603:SF93">
    <property type="entry name" value="RE24176P"/>
    <property type="match status" value="1"/>
</dbReference>
<evidence type="ECO:0000313" key="5">
    <source>
        <dbReference type="EMBL" id="OAA61646.1"/>
    </source>
</evidence>
<feature type="region of interest" description="Disordered" evidence="3">
    <location>
        <begin position="167"/>
        <end position="258"/>
    </location>
</feature>
<evidence type="ECO:0000256" key="3">
    <source>
        <dbReference type="SAM" id="MobiDB-lite"/>
    </source>
</evidence>
<dbReference type="CDD" id="cd05157">
    <property type="entry name" value="ETNK_euk"/>
    <property type="match status" value="1"/>
</dbReference>
<keyword evidence="6" id="KW-1185">Reference proteome</keyword>
<feature type="compositionally biased region" description="Low complexity" evidence="3">
    <location>
        <begin position="758"/>
        <end position="799"/>
    </location>
</feature>
<feature type="compositionally biased region" description="Low complexity" evidence="3">
    <location>
        <begin position="90"/>
        <end position="103"/>
    </location>
</feature>
<feature type="compositionally biased region" description="Basic residues" evidence="3">
    <location>
        <begin position="170"/>
        <end position="187"/>
    </location>
</feature>
<dbReference type="Proteomes" id="UP000076874">
    <property type="component" value="Unassembled WGS sequence"/>
</dbReference>
<feature type="compositionally biased region" description="Polar residues" evidence="3">
    <location>
        <begin position="1"/>
        <end position="11"/>
    </location>
</feature>
<dbReference type="GO" id="GO:0004103">
    <property type="term" value="F:choline kinase activity"/>
    <property type="evidence" value="ECO:0007669"/>
    <property type="project" value="TreeGrafter"/>
</dbReference>
<gene>
    <name evidence="5" type="ORF">SPI_04505</name>
</gene>